<comment type="caution">
    <text evidence="1">The sequence shown here is derived from an EMBL/GenBank/DDBJ whole genome shotgun (WGS) entry which is preliminary data.</text>
</comment>
<reference evidence="1 2" key="1">
    <citation type="journal article" date="2020" name="ISME J.">
        <title>Comparative genomics reveals insights into cyanobacterial evolution and habitat adaptation.</title>
        <authorList>
            <person name="Chen M.Y."/>
            <person name="Teng W.K."/>
            <person name="Zhao L."/>
            <person name="Hu C.X."/>
            <person name="Zhou Y.K."/>
            <person name="Han B.P."/>
            <person name="Song L.R."/>
            <person name="Shu W.S."/>
        </authorList>
    </citation>
    <scope>NUCLEOTIDE SEQUENCE [LARGE SCALE GENOMIC DNA]</scope>
    <source>
        <strain evidence="1 2">FACHB-288</strain>
    </source>
</reference>
<gene>
    <name evidence="1" type="ORF">H6G24_28040</name>
</gene>
<evidence type="ECO:0000313" key="2">
    <source>
        <dbReference type="Proteomes" id="UP000658514"/>
    </source>
</evidence>
<name>A0ABR8AH68_9CYAN</name>
<sequence>MVIATVVVCGLEAWVEGSVGLPLDESTIESILGNPKQATVLMSVSNAACFKTTGNHPLV</sequence>
<accession>A0ABR8AH68</accession>
<proteinExistence type="predicted"/>
<protein>
    <submittedName>
        <fullName evidence="1">Uncharacterized protein</fullName>
    </submittedName>
</protein>
<dbReference type="Proteomes" id="UP000658514">
    <property type="component" value="Unassembled WGS sequence"/>
</dbReference>
<keyword evidence="2" id="KW-1185">Reference proteome</keyword>
<evidence type="ECO:0000313" key="1">
    <source>
        <dbReference type="EMBL" id="MBD2199289.1"/>
    </source>
</evidence>
<dbReference type="EMBL" id="JACJQH010000056">
    <property type="protein sequence ID" value="MBD2199289.1"/>
    <property type="molecule type" value="Genomic_DNA"/>
</dbReference>
<organism evidence="1 2">
    <name type="scientific">Calothrix parietina FACHB-288</name>
    <dbReference type="NCBI Taxonomy" id="2692896"/>
    <lineage>
        <taxon>Bacteria</taxon>
        <taxon>Bacillati</taxon>
        <taxon>Cyanobacteriota</taxon>
        <taxon>Cyanophyceae</taxon>
        <taxon>Nostocales</taxon>
        <taxon>Calotrichaceae</taxon>
        <taxon>Calothrix</taxon>
    </lineage>
</organism>
<dbReference type="RefSeq" id="WP_190548455.1">
    <property type="nucleotide sequence ID" value="NZ_CAWPNO010000091.1"/>
</dbReference>